<sequence>VSNLLATVDTIWWSVAGRTVKCGKLCLYAF</sequence>
<organism evidence="1 2">
    <name type="scientific">Ficus carica</name>
    <name type="common">Common fig</name>
    <dbReference type="NCBI Taxonomy" id="3494"/>
    <lineage>
        <taxon>Eukaryota</taxon>
        <taxon>Viridiplantae</taxon>
        <taxon>Streptophyta</taxon>
        <taxon>Embryophyta</taxon>
        <taxon>Tracheophyta</taxon>
        <taxon>Spermatophyta</taxon>
        <taxon>Magnoliopsida</taxon>
        <taxon>eudicotyledons</taxon>
        <taxon>Gunneridae</taxon>
        <taxon>Pentapetalae</taxon>
        <taxon>rosids</taxon>
        <taxon>fabids</taxon>
        <taxon>Rosales</taxon>
        <taxon>Moraceae</taxon>
        <taxon>Ficeae</taxon>
        <taxon>Ficus</taxon>
    </lineage>
</organism>
<proteinExistence type="predicted"/>
<reference evidence="1" key="1">
    <citation type="submission" date="2023-07" db="EMBL/GenBank/DDBJ databases">
        <title>draft genome sequence of fig (Ficus carica).</title>
        <authorList>
            <person name="Takahashi T."/>
            <person name="Nishimura K."/>
        </authorList>
    </citation>
    <scope>NUCLEOTIDE SEQUENCE</scope>
</reference>
<dbReference type="AlphaFoldDB" id="A0AA87YQR0"/>
<gene>
    <name evidence="1" type="ORF">TIFTF001_051081</name>
</gene>
<comment type="caution">
    <text evidence="1">The sequence shown here is derived from an EMBL/GenBank/DDBJ whole genome shotgun (WGS) entry which is preliminary data.</text>
</comment>
<keyword evidence="2" id="KW-1185">Reference proteome</keyword>
<protein>
    <submittedName>
        <fullName evidence="1">Uncharacterized protein</fullName>
    </submittedName>
</protein>
<dbReference type="Proteomes" id="UP001187192">
    <property type="component" value="Unassembled WGS sequence"/>
</dbReference>
<name>A0AA87YQR0_FICCA</name>
<dbReference type="EMBL" id="BTGU01009067">
    <property type="protein sequence ID" value="GMN20984.1"/>
    <property type="molecule type" value="Genomic_DNA"/>
</dbReference>
<feature type="non-terminal residue" evidence="1">
    <location>
        <position position="1"/>
    </location>
</feature>
<evidence type="ECO:0000313" key="1">
    <source>
        <dbReference type="EMBL" id="GMN20984.1"/>
    </source>
</evidence>
<accession>A0AA87YQR0</accession>
<evidence type="ECO:0000313" key="2">
    <source>
        <dbReference type="Proteomes" id="UP001187192"/>
    </source>
</evidence>